<dbReference type="AlphaFoldDB" id="A0AAN1XYS0"/>
<dbReference type="PANTHER" id="PTHR48079:SF6">
    <property type="entry name" value="NAD(P)-BINDING DOMAIN-CONTAINING PROTEIN-RELATED"/>
    <property type="match status" value="1"/>
</dbReference>
<dbReference type="Pfam" id="PF01370">
    <property type="entry name" value="Epimerase"/>
    <property type="match status" value="1"/>
</dbReference>
<feature type="domain" description="NAD-dependent epimerase/dehydratase" evidence="1">
    <location>
        <begin position="3"/>
        <end position="212"/>
    </location>
</feature>
<dbReference type="SUPFAM" id="SSF51735">
    <property type="entry name" value="NAD(P)-binding Rossmann-fold domains"/>
    <property type="match status" value="1"/>
</dbReference>
<evidence type="ECO:0000313" key="3">
    <source>
        <dbReference type="Proteomes" id="UP001317532"/>
    </source>
</evidence>
<dbReference type="KEGG" id="vab:WPS_31370"/>
<dbReference type="InterPro" id="IPR001509">
    <property type="entry name" value="Epimerase_deHydtase"/>
</dbReference>
<proteinExistence type="predicted"/>
<dbReference type="GO" id="GO:0004029">
    <property type="term" value="F:aldehyde dehydrogenase (NAD+) activity"/>
    <property type="evidence" value="ECO:0007669"/>
    <property type="project" value="TreeGrafter"/>
</dbReference>
<dbReference type="InterPro" id="IPR036291">
    <property type="entry name" value="NAD(P)-bd_dom_sf"/>
</dbReference>
<accession>A0AAN1XYS0</accession>
<reference evidence="2 3" key="1">
    <citation type="journal article" date="2022" name="ISME Commun">
        <title>Vulcanimicrobium alpinus gen. nov. sp. nov., the first cultivated representative of the candidate phylum 'Eremiobacterota', is a metabolically versatile aerobic anoxygenic phototroph.</title>
        <authorList>
            <person name="Yabe S."/>
            <person name="Muto K."/>
            <person name="Abe K."/>
            <person name="Yokota A."/>
            <person name="Staudigel H."/>
            <person name="Tebo B.M."/>
        </authorList>
    </citation>
    <scope>NUCLEOTIDE SEQUENCE [LARGE SCALE GENOMIC DNA]</scope>
    <source>
        <strain evidence="2 3">WC8-2</strain>
    </source>
</reference>
<organism evidence="2 3">
    <name type="scientific">Vulcanimicrobium alpinum</name>
    <dbReference type="NCBI Taxonomy" id="3016050"/>
    <lineage>
        <taxon>Bacteria</taxon>
        <taxon>Bacillati</taxon>
        <taxon>Vulcanimicrobiota</taxon>
        <taxon>Vulcanimicrobiia</taxon>
        <taxon>Vulcanimicrobiales</taxon>
        <taxon>Vulcanimicrobiaceae</taxon>
        <taxon>Vulcanimicrobium</taxon>
    </lineage>
</organism>
<dbReference type="Gene3D" id="3.40.50.720">
    <property type="entry name" value="NAD(P)-binding Rossmann-like Domain"/>
    <property type="match status" value="1"/>
</dbReference>
<dbReference type="InterPro" id="IPR051783">
    <property type="entry name" value="NAD(P)-dependent_oxidoreduct"/>
</dbReference>
<dbReference type="PANTHER" id="PTHR48079">
    <property type="entry name" value="PROTEIN YEEZ"/>
    <property type="match status" value="1"/>
</dbReference>
<dbReference type="EMBL" id="AP025523">
    <property type="protein sequence ID" value="BDE07861.1"/>
    <property type="molecule type" value="Genomic_DNA"/>
</dbReference>
<gene>
    <name evidence="2" type="ORF">WPS_31370</name>
</gene>
<sequence>MPVFVLGGTGYVGSSVVRELRARSHVVRALARSDASEGKARALGAEPVRGELRDLDILRGAVAQADAVVSCAQEPSAQGVTAERNALVAMLNALPDGRTFVYTSGVWVYGSRGDALIDEDAPLAPLDLVAWRPEHEEIVLSHRHRLRIVVLRPGLVYGDGGGIPGMLVEQGRTGPVRVVGDGANRWPTVRHDALAELYADVVEKPAARGIYNATRGASVPYVEIAHAASRAAGGDGRVEHIALEDARPQMGPFADALAADQNIDSSKATRELGWEPHRPTLLEELANTSVI</sequence>
<dbReference type="Proteomes" id="UP001317532">
    <property type="component" value="Chromosome"/>
</dbReference>
<name>A0AAN1XYS0_UNVUL</name>
<keyword evidence="3" id="KW-1185">Reference proteome</keyword>
<protein>
    <recommendedName>
        <fullName evidence="1">NAD-dependent epimerase/dehydratase domain-containing protein</fullName>
    </recommendedName>
</protein>
<evidence type="ECO:0000259" key="1">
    <source>
        <dbReference type="Pfam" id="PF01370"/>
    </source>
</evidence>
<evidence type="ECO:0000313" key="2">
    <source>
        <dbReference type="EMBL" id="BDE07861.1"/>
    </source>
</evidence>
<dbReference type="RefSeq" id="WP_317995424.1">
    <property type="nucleotide sequence ID" value="NZ_AP025523.1"/>
</dbReference>
<dbReference type="GO" id="GO:0005737">
    <property type="term" value="C:cytoplasm"/>
    <property type="evidence" value="ECO:0007669"/>
    <property type="project" value="TreeGrafter"/>
</dbReference>